<accession>A0A8T2TG68</accession>
<dbReference type="Proteomes" id="UP000825935">
    <property type="component" value="Chromosome 13"/>
</dbReference>
<proteinExistence type="predicted"/>
<name>A0A8T2TG68_CERRI</name>
<dbReference type="EMBL" id="CM035418">
    <property type="protein sequence ID" value="KAH7421592.1"/>
    <property type="molecule type" value="Genomic_DNA"/>
</dbReference>
<protein>
    <submittedName>
        <fullName evidence="1">Uncharacterized protein</fullName>
    </submittedName>
</protein>
<dbReference type="AlphaFoldDB" id="A0A8T2TG68"/>
<sequence length="54" mass="6136">MKILNGKCGLLSHLIYISSQRMVDDFLATATSWIISGDGFDNRNTKRSWFNCPL</sequence>
<reference evidence="1" key="1">
    <citation type="submission" date="2021-08" db="EMBL/GenBank/DDBJ databases">
        <title>WGS assembly of Ceratopteris richardii.</title>
        <authorList>
            <person name="Marchant D.B."/>
            <person name="Chen G."/>
            <person name="Jenkins J."/>
            <person name="Shu S."/>
            <person name="Leebens-Mack J."/>
            <person name="Grimwood J."/>
            <person name="Schmutz J."/>
            <person name="Soltis P."/>
            <person name="Soltis D."/>
            <person name="Chen Z.-H."/>
        </authorList>
    </citation>
    <scope>NUCLEOTIDE SEQUENCE</scope>
    <source>
        <strain evidence="1">Whitten #5841</strain>
        <tissue evidence="1">Leaf</tissue>
    </source>
</reference>
<gene>
    <name evidence="1" type="ORF">KP509_13G064900</name>
</gene>
<evidence type="ECO:0000313" key="2">
    <source>
        <dbReference type="Proteomes" id="UP000825935"/>
    </source>
</evidence>
<organism evidence="1 2">
    <name type="scientific">Ceratopteris richardii</name>
    <name type="common">Triangle waterfern</name>
    <dbReference type="NCBI Taxonomy" id="49495"/>
    <lineage>
        <taxon>Eukaryota</taxon>
        <taxon>Viridiplantae</taxon>
        <taxon>Streptophyta</taxon>
        <taxon>Embryophyta</taxon>
        <taxon>Tracheophyta</taxon>
        <taxon>Polypodiopsida</taxon>
        <taxon>Polypodiidae</taxon>
        <taxon>Polypodiales</taxon>
        <taxon>Pteridineae</taxon>
        <taxon>Pteridaceae</taxon>
        <taxon>Parkerioideae</taxon>
        <taxon>Ceratopteris</taxon>
    </lineage>
</organism>
<comment type="caution">
    <text evidence="1">The sequence shown here is derived from an EMBL/GenBank/DDBJ whole genome shotgun (WGS) entry which is preliminary data.</text>
</comment>
<evidence type="ECO:0000313" key="1">
    <source>
        <dbReference type="EMBL" id="KAH7421592.1"/>
    </source>
</evidence>
<keyword evidence="2" id="KW-1185">Reference proteome</keyword>